<evidence type="ECO:0000313" key="22">
    <source>
        <dbReference type="Proteomes" id="UP000441208"/>
    </source>
</evidence>
<evidence type="ECO:0000313" key="13">
    <source>
        <dbReference type="EMBL" id="KAE9242660.1"/>
    </source>
</evidence>
<dbReference type="GO" id="GO:0006457">
    <property type="term" value="P:protein folding"/>
    <property type="evidence" value="ECO:0007669"/>
    <property type="project" value="TreeGrafter"/>
</dbReference>
<dbReference type="EMBL" id="QXGC01000264">
    <property type="protein sequence ID" value="KAE9242660.1"/>
    <property type="molecule type" value="Genomic_DNA"/>
</dbReference>
<gene>
    <name evidence="15" type="ORF">PF001_g6761</name>
    <name evidence="14" type="ORF">PF002_g8290</name>
    <name evidence="13" type="ORF">PF004_g6517</name>
    <name evidence="12" type="ORF">PF005_g7412</name>
    <name evidence="11" type="ORF">PF006_g6580</name>
    <name evidence="9" type="ORF">PF007_g7429</name>
    <name evidence="16" type="ORF">PF008_g6705</name>
    <name evidence="7" type="ORF">PF009_g8237</name>
    <name evidence="10" type="ORF">PF010_g6613</name>
    <name evidence="8" type="ORF">PF011_g6022</name>
</gene>
<evidence type="ECO:0000313" key="25">
    <source>
        <dbReference type="Proteomes" id="UP000486351"/>
    </source>
</evidence>
<dbReference type="EMBL" id="QXFX01000268">
    <property type="protein sequence ID" value="KAE9122828.1"/>
    <property type="molecule type" value="Genomic_DNA"/>
</dbReference>
<accession>A0A6A3LLY1</accession>
<proteinExistence type="predicted"/>
<dbReference type="OrthoDB" id="512667at2759"/>
<dbReference type="Pfam" id="PF05180">
    <property type="entry name" value="zf-DNL"/>
    <property type="match status" value="1"/>
</dbReference>
<dbReference type="Proteomes" id="UP000437068">
    <property type="component" value="Unassembled WGS sequence"/>
</dbReference>
<dbReference type="Proteomes" id="UP000440367">
    <property type="component" value="Unassembled WGS sequence"/>
</dbReference>
<evidence type="ECO:0000313" key="20">
    <source>
        <dbReference type="Proteomes" id="UP000440367"/>
    </source>
</evidence>
<dbReference type="AlphaFoldDB" id="A0A6A3LLY1"/>
<protein>
    <recommendedName>
        <fullName evidence="6">DNL-type domain-containing protein</fullName>
    </recommendedName>
</protein>
<evidence type="ECO:0000313" key="7">
    <source>
        <dbReference type="EMBL" id="KAE8941993.1"/>
    </source>
</evidence>
<evidence type="ECO:0000256" key="2">
    <source>
        <dbReference type="ARBA" id="ARBA00022771"/>
    </source>
</evidence>
<evidence type="ECO:0000313" key="24">
    <source>
        <dbReference type="Proteomes" id="UP000476176"/>
    </source>
</evidence>
<dbReference type="PANTHER" id="PTHR20922">
    <property type="entry name" value="DNL-TYPE ZINC FINGER PROTEIN"/>
    <property type="match status" value="1"/>
</dbReference>
<dbReference type="PANTHER" id="PTHR20922:SF13">
    <property type="entry name" value="DNL-TYPE ZINC FINGER PROTEIN"/>
    <property type="match status" value="1"/>
</dbReference>
<dbReference type="Proteomes" id="UP000441208">
    <property type="component" value="Unassembled WGS sequence"/>
</dbReference>
<evidence type="ECO:0000313" key="8">
    <source>
        <dbReference type="EMBL" id="KAE9018997.1"/>
    </source>
</evidence>
<comment type="caution">
    <text evidence="8">The sequence shown here is derived from an EMBL/GenBank/DDBJ whole genome shotgun (WGS) entry which is preliminary data.</text>
</comment>
<dbReference type="Proteomes" id="UP000433483">
    <property type="component" value="Unassembled WGS sequence"/>
</dbReference>
<dbReference type="EMBL" id="QXGD01000321">
    <property type="protein sequence ID" value="KAE9243381.1"/>
    <property type="molecule type" value="Genomic_DNA"/>
</dbReference>
<evidence type="ECO:0000313" key="12">
    <source>
        <dbReference type="EMBL" id="KAE9220600.1"/>
    </source>
</evidence>
<dbReference type="InterPro" id="IPR007853">
    <property type="entry name" value="Znf_DNL-typ"/>
</dbReference>
<keyword evidence="1" id="KW-0479">Metal-binding</keyword>
<dbReference type="EMBL" id="QXGA01000267">
    <property type="protein sequence ID" value="KAE9148876.1"/>
    <property type="molecule type" value="Genomic_DNA"/>
</dbReference>
<feature type="region of interest" description="Disordered" evidence="5">
    <location>
        <begin position="56"/>
        <end position="93"/>
    </location>
</feature>
<organism evidence="8 23">
    <name type="scientific">Phytophthora fragariae</name>
    <dbReference type="NCBI Taxonomy" id="53985"/>
    <lineage>
        <taxon>Eukaryota</taxon>
        <taxon>Sar</taxon>
        <taxon>Stramenopiles</taxon>
        <taxon>Oomycota</taxon>
        <taxon>Peronosporomycetes</taxon>
        <taxon>Peronosporales</taxon>
        <taxon>Peronosporaceae</taxon>
        <taxon>Phytophthora</taxon>
    </lineage>
</organism>
<feature type="domain" description="DNL-type" evidence="6">
    <location>
        <begin position="96"/>
        <end position="189"/>
    </location>
</feature>
<evidence type="ECO:0000256" key="3">
    <source>
        <dbReference type="ARBA" id="ARBA00022833"/>
    </source>
</evidence>
<dbReference type="GO" id="GO:0030150">
    <property type="term" value="P:protein import into mitochondrial matrix"/>
    <property type="evidence" value="ECO:0007669"/>
    <property type="project" value="TreeGrafter"/>
</dbReference>
<dbReference type="InterPro" id="IPR024158">
    <property type="entry name" value="Mt_import_TIM15"/>
</dbReference>
<reference evidence="23 24" key="1">
    <citation type="submission" date="2018-09" db="EMBL/GenBank/DDBJ databases">
        <title>Genomic investigation of the strawberry pathogen Phytophthora fragariae indicates pathogenicity is determined by transcriptional variation in three key races.</title>
        <authorList>
            <person name="Adams T.M."/>
            <person name="Armitage A.D."/>
            <person name="Sobczyk M.K."/>
            <person name="Bates H.J."/>
            <person name="Dunwell J.M."/>
            <person name="Nellist C.F."/>
            <person name="Harrison R.J."/>
        </authorList>
    </citation>
    <scope>NUCLEOTIDE SEQUENCE [LARGE SCALE GENOMIC DNA]</scope>
    <source>
        <strain evidence="15 19">A4</strain>
        <strain evidence="14 20">BC-1</strain>
        <strain evidence="13 24">BC-23</strain>
        <strain evidence="12 18">NOV-27</strain>
        <strain evidence="11 21">NOV-5</strain>
        <strain evidence="9 22">NOV-71</strain>
        <strain evidence="16 25">NOV-77</strain>
        <strain evidence="7 17">NOV-9</strain>
        <strain evidence="10 26">ONT-3</strain>
        <strain evidence="8 23">SCRP245</strain>
    </source>
</reference>
<dbReference type="EMBL" id="QXFW01000247">
    <property type="protein sequence ID" value="KAE9018997.1"/>
    <property type="molecule type" value="Genomic_DNA"/>
</dbReference>
<evidence type="ECO:0000313" key="17">
    <source>
        <dbReference type="Proteomes" id="UP000429523"/>
    </source>
</evidence>
<dbReference type="EMBL" id="QXGF01000330">
    <property type="protein sequence ID" value="KAE8941993.1"/>
    <property type="molecule type" value="Genomic_DNA"/>
</dbReference>
<evidence type="ECO:0000313" key="14">
    <source>
        <dbReference type="EMBL" id="KAE9243381.1"/>
    </source>
</evidence>
<dbReference type="EMBL" id="QXFZ01000295">
    <property type="protein sequence ID" value="KAE9122472.1"/>
    <property type="molecule type" value="Genomic_DNA"/>
</dbReference>
<dbReference type="Proteomes" id="UP000429523">
    <property type="component" value="Unassembled WGS sequence"/>
</dbReference>
<evidence type="ECO:0000259" key="6">
    <source>
        <dbReference type="PROSITE" id="PS51501"/>
    </source>
</evidence>
<dbReference type="GO" id="GO:0005739">
    <property type="term" value="C:mitochondrion"/>
    <property type="evidence" value="ECO:0007669"/>
    <property type="project" value="TreeGrafter"/>
</dbReference>
<feature type="compositionally biased region" description="Polar residues" evidence="5">
    <location>
        <begin position="72"/>
        <end position="81"/>
    </location>
</feature>
<dbReference type="Proteomes" id="UP000488956">
    <property type="component" value="Unassembled WGS sequence"/>
</dbReference>
<dbReference type="EMBL" id="QXGE01000275">
    <property type="protein sequence ID" value="KAE9317634.1"/>
    <property type="molecule type" value="Genomic_DNA"/>
</dbReference>
<keyword evidence="2 4" id="KW-0863">Zinc-finger</keyword>
<evidence type="ECO:0000313" key="15">
    <source>
        <dbReference type="EMBL" id="KAE9317634.1"/>
    </source>
</evidence>
<dbReference type="Proteomes" id="UP000476176">
    <property type="component" value="Unassembled WGS sequence"/>
</dbReference>
<evidence type="ECO:0000313" key="10">
    <source>
        <dbReference type="EMBL" id="KAE9122828.1"/>
    </source>
</evidence>
<dbReference type="Proteomes" id="UP000486351">
    <property type="component" value="Unassembled WGS sequence"/>
</dbReference>
<evidence type="ECO:0000313" key="19">
    <source>
        <dbReference type="Proteomes" id="UP000437068"/>
    </source>
</evidence>
<dbReference type="GO" id="GO:0008270">
    <property type="term" value="F:zinc ion binding"/>
    <property type="evidence" value="ECO:0007669"/>
    <property type="project" value="UniProtKB-KW"/>
</dbReference>
<dbReference type="EMBL" id="QXGB01000296">
    <property type="protein sequence ID" value="KAE9220600.1"/>
    <property type="molecule type" value="Genomic_DNA"/>
</dbReference>
<evidence type="ECO:0000313" key="18">
    <source>
        <dbReference type="Proteomes" id="UP000433483"/>
    </source>
</evidence>
<dbReference type="EMBL" id="QXFY01000269">
    <property type="protein sequence ID" value="KAE9349885.1"/>
    <property type="molecule type" value="Genomic_DNA"/>
</dbReference>
<dbReference type="GO" id="GO:0051087">
    <property type="term" value="F:protein-folding chaperone binding"/>
    <property type="evidence" value="ECO:0007669"/>
    <property type="project" value="TreeGrafter"/>
</dbReference>
<evidence type="ECO:0000313" key="23">
    <source>
        <dbReference type="Proteomes" id="UP000460718"/>
    </source>
</evidence>
<dbReference type="PROSITE" id="PS51501">
    <property type="entry name" value="ZF_DNL"/>
    <property type="match status" value="1"/>
</dbReference>
<evidence type="ECO:0000313" key="11">
    <source>
        <dbReference type="EMBL" id="KAE9148876.1"/>
    </source>
</evidence>
<dbReference type="Proteomes" id="UP000460718">
    <property type="component" value="Unassembled WGS sequence"/>
</dbReference>
<dbReference type="Proteomes" id="UP000440732">
    <property type="component" value="Unassembled WGS sequence"/>
</dbReference>
<evidence type="ECO:0000256" key="1">
    <source>
        <dbReference type="ARBA" id="ARBA00022723"/>
    </source>
</evidence>
<keyword evidence="18" id="KW-1185">Reference proteome</keyword>
<evidence type="ECO:0000256" key="4">
    <source>
        <dbReference type="PROSITE-ProRule" id="PRU00834"/>
    </source>
</evidence>
<evidence type="ECO:0000313" key="9">
    <source>
        <dbReference type="EMBL" id="KAE9122472.1"/>
    </source>
</evidence>
<evidence type="ECO:0000313" key="21">
    <source>
        <dbReference type="Proteomes" id="UP000440732"/>
    </source>
</evidence>
<sequence>MWRRALVRCAPALHSSRAASQLVPSHALRRVTFTPPPLVRAISAAFPPCRIHSHSRCFSTQNDDEDKDKDNTSPAVSSEPTTEAAADYSGAPGVESSGEKFVMVYTCSVCETRAAKTISKHAYYKGVVLVRCPGCENLHLVADRLGWFEDDSTDVESLLQRKGEEVLFVTDDNVLELTEKDILGSKSEQ</sequence>
<evidence type="ECO:0000256" key="5">
    <source>
        <dbReference type="SAM" id="MobiDB-lite"/>
    </source>
</evidence>
<name>A0A6A3LLY1_9STRA</name>
<dbReference type="GO" id="GO:0050821">
    <property type="term" value="P:protein stabilization"/>
    <property type="evidence" value="ECO:0007669"/>
    <property type="project" value="TreeGrafter"/>
</dbReference>
<evidence type="ECO:0000313" key="26">
    <source>
        <dbReference type="Proteomes" id="UP000488956"/>
    </source>
</evidence>
<evidence type="ECO:0000313" key="16">
    <source>
        <dbReference type="EMBL" id="KAE9349885.1"/>
    </source>
</evidence>
<keyword evidence="3" id="KW-0862">Zinc</keyword>